<dbReference type="Gene3D" id="1.10.40.60">
    <property type="entry name" value="EpsJ-like"/>
    <property type="match status" value="1"/>
</dbReference>
<dbReference type="PANTHER" id="PTHR38831:SF1">
    <property type="entry name" value="TYPE II SECRETION SYSTEM PROTEIN K-RELATED"/>
    <property type="match status" value="1"/>
</dbReference>
<evidence type="ECO:0000313" key="12">
    <source>
        <dbReference type="EMBL" id="ABI57726.1"/>
    </source>
</evidence>
<evidence type="ECO:0000256" key="5">
    <source>
        <dbReference type="ARBA" id="ARBA00022519"/>
    </source>
</evidence>
<keyword evidence="3 10" id="KW-0813">Transport</keyword>
<name>Q0A611_ALKEH</name>
<keyword evidence="5 10" id="KW-0997">Cell inner membrane</keyword>
<dbReference type="KEGG" id="aeh:Mlg_2386"/>
<gene>
    <name evidence="12" type="ordered locus">Mlg_2386</name>
</gene>
<dbReference type="InterPro" id="IPR005628">
    <property type="entry name" value="GspK"/>
</dbReference>
<evidence type="ECO:0000256" key="1">
    <source>
        <dbReference type="ARBA" id="ARBA00004533"/>
    </source>
</evidence>
<protein>
    <recommendedName>
        <fullName evidence="10">Type II secretion system protein K</fullName>
    </recommendedName>
</protein>
<dbReference type="HOGENOM" id="CLU_972434_0_0_6"/>
<dbReference type="RefSeq" id="WP_011630119.1">
    <property type="nucleotide sequence ID" value="NC_008340.1"/>
</dbReference>
<proteinExistence type="inferred from homology"/>
<dbReference type="AlphaFoldDB" id="Q0A611"/>
<comment type="similarity">
    <text evidence="2 10">Belongs to the GSP K family.</text>
</comment>
<dbReference type="NCBIfam" id="NF037980">
    <property type="entry name" value="T2SS_GspK"/>
    <property type="match status" value="1"/>
</dbReference>
<dbReference type="InterPro" id="IPR045584">
    <property type="entry name" value="Pilin-like"/>
</dbReference>
<dbReference type="eggNOG" id="COG3156">
    <property type="taxonomic scope" value="Bacteria"/>
</dbReference>
<evidence type="ECO:0000256" key="3">
    <source>
        <dbReference type="ARBA" id="ARBA00022448"/>
    </source>
</evidence>
<evidence type="ECO:0000256" key="2">
    <source>
        <dbReference type="ARBA" id="ARBA00007246"/>
    </source>
</evidence>
<dbReference type="SUPFAM" id="SSF54523">
    <property type="entry name" value="Pili subunits"/>
    <property type="match status" value="1"/>
</dbReference>
<keyword evidence="4 10" id="KW-1003">Cell membrane</keyword>
<evidence type="ECO:0000256" key="9">
    <source>
        <dbReference type="ARBA" id="ARBA00023136"/>
    </source>
</evidence>
<sequence length="272" mass="29711">MARRRQRGVALITALLVVALATIATVAMTTRQHLDIRRTGNLLEHDQAYWHAASGEALAAQALRLLADNPDAVPWEDCRTPPVVVPLDGQAVQVVAEDLHCRFNLNNLADPEDEASAETFLRLLEDVAADHGLGAVDPDGVLAALRDWMDPEVHDPWYAGQQPPYSNPGTRLATASELALVRGVTPELFQALRPYVTAVPAQGVAINPRRAPDRLLAATEADPDQPPDTEGQDSPDWVRLHIVVDSADRRYRQCSIVNAVTGEVVLRRLRAC</sequence>
<dbReference type="EMBL" id="CP000453">
    <property type="protein sequence ID" value="ABI57726.1"/>
    <property type="molecule type" value="Genomic_DNA"/>
</dbReference>
<dbReference type="GO" id="GO:0005886">
    <property type="term" value="C:plasma membrane"/>
    <property type="evidence" value="ECO:0007669"/>
    <property type="project" value="UniProtKB-SubCell"/>
</dbReference>
<keyword evidence="13" id="KW-1185">Reference proteome</keyword>
<dbReference type="Proteomes" id="UP000001962">
    <property type="component" value="Chromosome"/>
</dbReference>
<evidence type="ECO:0000313" key="13">
    <source>
        <dbReference type="Proteomes" id="UP000001962"/>
    </source>
</evidence>
<feature type="domain" description="T2SS protein K first SAM-like" evidence="11">
    <location>
        <begin position="102"/>
        <end position="200"/>
    </location>
</feature>
<keyword evidence="7" id="KW-0653">Protein transport</keyword>
<keyword evidence="6" id="KW-0812">Transmembrane</keyword>
<evidence type="ECO:0000256" key="10">
    <source>
        <dbReference type="PIRNR" id="PIRNR002786"/>
    </source>
</evidence>
<keyword evidence="8" id="KW-1133">Transmembrane helix</keyword>
<evidence type="ECO:0000256" key="7">
    <source>
        <dbReference type="ARBA" id="ARBA00022927"/>
    </source>
</evidence>
<dbReference type="Pfam" id="PF21687">
    <property type="entry name" value="T2SSK_1st"/>
    <property type="match status" value="1"/>
</dbReference>
<organism evidence="12 13">
    <name type="scientific">Alkalilimnicola ehrlichii (strain ATCC BAA-1101 / DSM 17681 / MLHE-1)</name>
    <dbReference type="NCBI Taxonomy" id="187272"/>
    <lineage>
        <taxon>Bacteria</taxon>
        <taxon>Pseudomonadati</taxon>
        <taxon>Pseudomonadota</taxon>
        <taxon>Gammaproteobacteria</taxon>
        <taxon>Chromatiales</taxon>
        <taxon>Ectothiorhodospiraceae</taxon>
        <taxon>Alkalilimnicola</taxon>
    </lineage>
</organism>
<evidence type="ECO:0000256" key="4">
    <source>
        <dbReference type="ARBA" id="ARBA00022475"/>
    </source>
</evidence>
<reference evidence="13" key="1">
    <citation type="submission" date="2006-08" db="EMBL/GenBank/DDBJ databases">
        <title>Complete sequence of Alkalilimnicola ehrilichei MLHE-1.</title>
        <authorList>
            <person name="Copeland A."/>
            <person name="Lucas S."/>
            <person name="Lapidus A."/>
            <person name="Barry K."/>
            <person name="Detter J.C."/>
            <person name="Glavina del Rio T."/>
            <person name="Hammon N."/>
            <person name="Israni S."/>
            <person name="Dalin E."/>
            <person name="Tice H."/>
            <person name="Pitluck S."/>
            <person name="Sims D."/>
            <person name="Brettin T."/>
            <person name="Bruce D."/>
            <person name="Han C."/>
            <person name="Tapia R."/>
            <person name="Gilna P."/>
            <person name="Schmutz J."/>
            <person name="Larimer F."/>
            <person name="Land M."/>
            <person name="Hauser L."/>
            <person name="Kyrpides N."/>
            <person name="Mikhailova N."/>
            <person name="Oremland R.S."/>
            <person name="Hoeft S.E."/>
            <person name="Switzer-Blum J."/>
            <person name="Kulp T."/>
            <person name="King G."/>
            <person name="Tabita R."/>
            <person name="Witte B."/>
            <person name="Santini J.M."/>
            <person name="Basu P."/>
            <person name="Hollibaugh J.T."/>
            <person name="Xie G."/>
            <person name="Stolz J.F."/>
            <person name="Richardson P."/>
        </authorList>
    </citation>
    <scope>NUCLEOTIDE SEQUENCE [LARGE SCALE GENOMIC DNA]</scope>
    <source>
        <strain evidence="13">ATCC BAA-1101 / DSM 17681 / MLHE-1</strain>
    </source>
</reference>
<comment type="subcellular location">
    <subcellularLocation>
        <location evidence="1 10">Cell inner membrane</location>
    </subcellularLocation>
</comment>
<dbReference type="PIRSF" id="PIRSF002786">
    <property type="entry name" value="XcpX"/>
    <property type="match status" value="1"/>
</dbReference>
<evidence type="ECO:0000256" key="8">
    <source>
        <dbReference type="ARBA" id="ARBA00022989"/>
    </source>
</evidence>
<dbReference type="SUPFAM" id="SSF158544">
    <property type="entry name" value="GspK insert domain-like"/>
    <property type="match status" value="1"/>
</dbReference>
<dbReference type="InterPro" id="IPR049031">
    <property type="entry name" value="T2SSK_SAM-like_1st"/>
</dbReference>
<dbReference type="PANTHER" id="PTHR38831">
    <property type="entry name" value="TYPE II SECRETION SYSTEM PROTEIN K"/>
    <property type="match status" value="1"/>
</dbReference>
<dbReference type="InterPro" id="IPR038072">
    <property type="entry name" value="GspK_central_sf"/>
</dbReference>
<evidence type="ECO:0000256" key="6">
    <source>
        <dbReference type="ARBA" id="ARBA00022692"/>
    </source>
</evidence>
<accession>Q0A611</accession>
<evidence type="ECO:0000259" key="11">
    <source>
        <dbReference type="Pfam" id="PF21687"/>
    </source>
</evidence>
<dbReference type="GO" id="GO:0009306">
    <property type="term" value="P:protein secretion"/>
    <property type="evidence" value="ECO:0007669"/>
    <property type="project" value="InterPro"/>
</dbReference>
<keyword evidence="9 10" id="KW-0472">Membrane</keyword>